<evidence type="ECO:0000313" key="2">
    <source>
        <dbReference type="EnsemblPlants" id="ORGLA10G0152600.1"/>
    </source>
</evidence>
<feature type="transmembrane region" description="Helical" evidence="1">
    <location>
        <begin position="21"/>
        <end position="43"/>
    </location>
</feature>
<reference evidence="2" key="1">
    <citation type="submission" date="2015-06" db="UniProtKB">
        <authorList>
            <consortium name="EnsemblPlants"/>
        </authorList>
    </citation>
    <scope>IDENTIFICATION</scope>
</reference>
<name>I1QWE3_ORYGL</name>
<keyword evidence="1" id="KW-1133">Transmembrane helix</keyword>
<dbReference type="Gramene" id="ORGLA10G0152600.1">
    <property type="protein sequence ID" value="ORGLA10G0152600.1"/>
    <property type="gene ID" value="ORGLA10G0152600"/>
</dbReference>
<sequence>TEVVQAIMKKEMKKSMTCLSHLHWAVKWLMWTLICCKTCYVTLMTQL</sequence>
<dbReference type="AlphaFoldDB" id="I1QWE3"/>
<reference evidence="3" key="2">
    <citation type="submission" date="2018-04" db="EMBL/GenBank/DDBJ databases">
        <title>OglaRS2 (Oryza glaberrima Reference Sequence Version 2).</title>
        <authorList>
            <person name="Zhang J."/>
            <person name="Kudrna D."/>
            <person name="Lee S."/>
            <person name="Talag J."/>
            <person name="Rajasekar S."/>
            <person name="Wing R.A."/>
        </authorList>
    </citation>
    <scope>NUCLEOTIDE SEQUENCE [LARGE SCALE GENOMIC DNA]</scope>
    <source>
        <strain evidence="3">cv. IRGC 96717</strain>
    </source>
</reference>
<keyword evidence="1" id="KW-0812">Transmembrane</keyword>
<organism evidence="2 3">
    <name type="scientific">Oryza glaberrima</name>
    <name type="common">African rice</name>
    <dbReference type="NCBI Taxonomy" id="4538"/>
    <lineage>
        <taxon>Eukaryota</taxon>
        <taxon>Viridiplantae</taxon>
        <taxon>Streptophyta</taxon>
        <taxon>Embryophyta</taxon>
        <taxon>Tracheophyta</taxon>
        <taxon>Spermatophyta</taxon>
        <taxon>Magnoliopsida</taxon>
        <taxon>Liliopsida</taxon>
        <taxon>Poales</taxon>
        <taxon>Poaceae</taxon>
        <taxon>BOP clade</taxon>
        <taxon>Oryzoideae</taxon>
        <taxon>Oryzeae</taxon>
        <taxon>Oryzinae</taxon>
        <taxon>Oryza</taxon>
    </lineage>
</organism>
<dbReference type="EnsemblPlants" id="ORGLA10G0152600.1">
    <property type="protein sequence ID" value="ORGLA10G0152600.1"/>
    <property type="gene ID" value="ORGLA10G0152600"/>
</dbReference>
<proteinExistence type="predicted"/>
<dbReference type="HOGENOM" id="CLU_3178188_0_0_1"/>
<dbReference type="Proteomes" id="UP000007306">
    <property type="component" value="Unassembled WGS sequence"/>
</dbReference>
<evidence type="ECO:0000313" key="3">
    <source>
        <dbReference type="Proteomes" id="UP000007306"/>
    </source>
</evidence>
<keyword evidence="3" id="KW-1185">Reference proteome</keyword>
<accession>I1QWE3</accession>
<protein>
    <submittedName>
        <fullName evidence="2">Uncharacterized protein</fullName>
    </submittedName>
</protein>
<keyword evidence="1" id="KW-0472">Membrane</keyword>
<evidence type="ECO:0000256" key="1">
    <source>
        <dbReference type="SAM" id="Phobius"/>
    </source>
</evidence>